<dbReference type="Proteomes" id="UP000654918">
    <property type="component" value="Unassembled WGS sequence"/>
</dbReference>
<sequence>MRHSESSEGEGAKPQAGLDDVLERMRTAHQGPRSRSKLERAKVLPTTWSARGRDPPMARSSGGSERAQALQPSPDPEERRPTKPRLGPEGSLFGYPIGTNLPGAGNSPPYVDSPVIPPNEDDFTWEPRHPKDGTTPADADE</sequence>
<reference evidence="2" key="1">
    <citation type="journal article" date="2020" name="Phytopathology">
        <title>Genome Sequence Resources of Colletotrichum truncatum, C. plurivorum, C. musicola, and C. sojae: Four Species Pathogenic to Soybean (Glycine max).</title>
        <authorList>
            <person name="Rogerio F."/>
            <person name="Boufleur T.R."/>
            <person name="Ciampi-Guillardi M."/>
            <person name="Sukno S.A."/>
            <person name="Thon M.R."/>
            <person name="Massola Junior N.S."/>
            <person name="Baroncelli R."/>
        </authorList>
    </citation>
    <scope>NUCLEOTIDE SEQUENCE</scope>
    <source>
        <strain evidence="2">LFN00145</strain>
    </source>
</reference>
<name>A0A8H6JRA6_9PEZI</name>
<proteinExistence type="predicted"/>
<accession>A0A8H6JRA6</accession>
<evidence type="ECO:0000313" key="2">
    <source>
        <dbReference type="EMBL" id="KAF6817256.1"/>
    </source>
</evidence>
<gene>
    <name evidence="2" type="ORF">CPLU01_13625</name>
</gene>
<keyword evidence="3" id="KW-1185">Reference proteome</keyword>
<organism evidence="2 3">
    <name type="scientific">Colletotrichum plurivorum</name>
    <dbReference type="NCBI Taxonomy" id="2175906"/>
    <lineage>
        <taxon>Eukaryota</taxon>
        <taxon>Fungi</taxon>
        <taxon>Dikarya</taxon>
        <taxon>Ascomycota</taxon>
        <taxon>Pezizomycotina</taxon>
        <taxon>Sordariomycetes</taxon>
        <taxon>Hypocreomycetidae</taxon>
        <taxon>Glomerellales</taxon>
        <taxon>Glomerellaceae</taxon>
        <taxon>Colletotrichum</taxon>
        <taxon>Colletotrichum orchidearum species complex</taxon>
    </lineage>
</organism>
<evidence type="ECO:0000256" key="1">
    <source>
        <dbReference type="SAM" id="MobiDB-lite"/>
    </source>
</evidence>
<feature type="region of interest" description="Disordered" evidence="1">
    <location>
        <begin position="1"/>
        <end position="141"/>
    </location>
</feature>
<dbReference type="EMBL" id="WIGO01000320">
    <property type="protein sequence ID" value="KAF6817256.1"/>
    <property type="molecule type" value="Genomic_DNA"/>
</dbReference>
<protein>
    <submittedName>
        <fullName evidence="2">Uncharacterized protein</fullName>
    </submittedName>
</protein>
<comment type="caution">
    <text evidence="2">The sequence shown here is derived from an EMBL/GenBank/DDBJ whole genome shotgun (WGS) entry which is preliminary data.</text>
</comment>
<dbReference type="AlphaFoldDB" id="A0A8H6JRA6"/>
<evidence type="ECO:0000313" key="3">
    <source>
        <dbReference type="Proteomes" id="UP000654918"/>
    </source>
</evidence>